<accession>A0A4R8DIM3</accession>
<organism evidence="1 2">
    <name type="scientific">Dinghuibacter silviterrae</name>
    <dbReference type="NCBI Taxonomy" id="1539049"/>
    <lineage>
        <taxon>Bacteria</taxon>
        <taxon>Pseudomonadati</taxon>
        <taxon>Bacteroidota</taxon>
        <taxon>Chitinophagia</taxon>
        <taxon>Chitinophagales</taxon>
        <taxon>Chitinophagaceae</taxon>
        <taxon>Dinghuibacter</taxon>
    </lineage>
</organism>
<gene>
    <name evidence="1" type="ORF">EDB95_4666</name>
</gene>
<evidence type="ECO:0000313" key="1">
    <source>
        <dbReference type="EMBL" id="TDW96830.1"/>
    </source>
</evidence>
<reference evidence="1 2" key="1">
    <citation type="submission" date="2019-03" db="EMBL/GenBank/DDBJ databases">
        <title>Genomic Encyclopedia of Type Strains, Phase IV (KMG-IV): sequencing the most valuable type-strain genomes for metagenomic binning, comparative biology and taxonomic classification.</title>
        <authorList>
            <person name="Goeker M."/>
        </authorList>
    </citation>
    <scope>NUCLEOTIDE SEQUENCE [LARGE SCALE GENOMIC DNA]</scope>
    <source>
        <strain evidence="1 2">DSM 100059</strain>
    </source>
</reference>
<dbReference type="EMBL" id="SODV01000002">
    <property type="protein sequence ID" value="TDW96830.1"/>
    <property type="molecule type" value="Genomic_DNA"/>
</dbReference>
<keyword evidence="2" id="KW-1185">Reference proteome</keyword>
<name>A0A4R8DIM3_9BACT</name>
<evidence type="ECO:0000313" key="2">
    <source>
        <dbReference type="Proteomes" id="UP000294498"/>
    </source>
</evidence>
<sequence>MTFKRGDPDFGLIFETGGLTEYYSMTTPKKIIFYHYSFAIPAEVSWAPAEHPTEIWLKQAAALDLPKEVTLIVKERRLVHFPDIFHQHMDTLRSIVEAIRNLGVSIFLKIAK</sequence>
<dbReference type="Proteomes" id="UP000294498">
    <property type="component" value="Unassembled WGS sequence"/>
</dbReference>
<proteinExistence type="predicted"/>
<protein>
    <submittedName>
        <fullName evidence="1">Uncharacterized protein</fullName>
    </submittedName>
</protein>
<comment type="caution">
    <text evidence="1">The sequence shown here is derived from an EMBL/GenBank/DDBJ whole genome shotgun (WGS) entry which is preliminary data.</text>
</comment>
<dbReference type="AlphaFoldDB" id="A0A4R8DIM3"/>